<reference evidence="2" key="1">
    <citation type="submission" date="2024-04" db="UniProtKB">
        <authorList>
            <consortium name="EnsemblMetazoa"/>
        </authorList>
    </citation>
    <scope>IDENTIFICATION</scope>
    <source>
        <strain evidence="2">EBRO</strain>
    </source>
</reference>
<name>A0AAG5CUR6_ANOAO</name>
<feature type="region of interest" description="Disordered" evidence="1">
    <location>
        <begin position="168"/>
        <end position="187"/>
    </location>
</feature>
<protein>
    <submittedName>
        <fullName evidence="2">Uncharacterized protein</fullName>
    </submittedName>
</protein>
<evidence type="ECO:0000256" key="1">
    <source>
        <dbReference type="SAM" id="MobiDB-lite"/>
    </source>
</evidence>
<proteinExistence type="predicted"/>
<dbReference type="AlphaFoldDB" id="A0AAG5CUR6"/>
<evidence type="ECO:0000313" key="2">
    <source>
        <dbReference type="EnsemblMetazoa" id="ENSAATROPP002607"/>
    </source>
</evidence>
<dbReference type="EnsemblMetazoa" id="ENSAATROPT002714">
    <property type="protein sequence ID" value="ENSAATROPP002607"/>
    <property type="gene ID" value="ENSAATROPG002150"/>
</dbReference>
<organism evidence="2 3">
    <name type="scientific">Anopheles atroparvus</name>
    <name type="common">European mosquito</name>
    <dbReference type="NCBI Taxonomy" id="41427"/>
    <lineage>
        <taxon>Eukaryota</taxon>
        <taxon>Metazoa</taxon>
        <taxon>Ecdysozoa</taxon>
        <taxon>Arthropoda</taxon>
        <taxon>Hexapoda</taxon>
        <taxon>Insecta</taxon>
        <taxon>Pterygota</taxon>
        <taxon>Neoptera</taxon>
        <taxon>Endopterygota</taxon>
        <taxon>Diptera</taxon>
        <taxon>Nematocera</taxon>
        <taxon>Culicoidea</taxon>
        <taxon>Culicidae</taxon>
        <taxon>Anophelinae</taxon>
        <taxon>Anopheles</taxon>
    </lineage>
</organism>
<sequence length="252" mass="28724">MVNDSNDPDLPSTTLQDDTFPILALQRWLLRVVDVRHHHRTVDHFQKGHQSGYTMLELVIPERHHVCRQHVQEVRRHVPPQQRVPECTLEVVTGVQIDWVPIGILLSEGLHARYNPCVPSDAPFALFRFAACRKEVGLLEARVEVVQVNERERKQIVLLRNKHTRVGNGGLGLPRARHSQHTDGYQRPPMGHLFSSIAPELLRDLSSQAPTNPDGSCSFFHNHQSNIPDDVLDKKPAMRPEKAMLSQPHELQ</sequence>
<feature type="region of interest" description="Disordered" evidence="1">
    <location>
        <begin position="206"/>
        <end position="233"/>
    </location>
</feature>
<dbReference type="Proteomes" id="UP000075880">
    <property type="component" value="Unassembled WGS sequence"/>
</dbReference>
<feature type="compositionally biased region" description="Polar residues" evidence="1">
    <location>
        <begin position="206"/>
        <end position="227"/>
    </location>
</feature>
<accession>A0AAG5CUR6</accession>
<evidence type="ECO:0000313" key="3">
    <source>
        <dbReference type="Proteomes" id="UP000075880"/>
    </source>
</evidence>
<keyword evidence="3" id="KW-1185">Reference proteome</keyword>